<reference evidence="1 2" key="1">
    <citation type="submission" date="2014-09" db="EMBL/GenBank/DDBJ databases">
        <title>Sporocytophaga myxococcoides PG-01 genome sequencing.</title>
        <authorList>
            <person name="Liu L."/>
            <person name="Gao P.J."/>
            <person name="Chen G.J."/>
            <person name="Wang L.S."/>
        </authorList>
    </citation>
    <scope>NUCLEOTIDE SEQUENCE [LARGE SCALE GENOMIC DNA]</scope>
    <source>
        <strain evidence="1 2">PG-01</strain>
    </source>
</reference>
<protein>
    <submittedName>
        <fullName evidence="1">Uncharacterized protein</fullName>
    </submittedName>
</protein>
<sequence length="57" mass="6929">MIFGFSIHSFLLSCNQKNDQRYIFWSEWAIESRLVLFSAKAFQKQKAKEWEKSKSFY</sequence>
<name>A0A098LKV7_9BACT</name>
<organism evidence="1 2">
    <name type="scientific">Sporocytophaga myxococcoides</name>
    <dbReference type="NCBI Taxonomy" id="153721"/>
    <lineage>
        <taxon>Bacteria</taxon>
        <taxon>Pseudomonadati</taxon>
        <taxon>Bacteroidota</taxon>
        <taxon>Cytophagia</taxon>
        <taxon>Cytophagales</taxon>
        <taxon>Cytophagaceae</taxon>
        <taxon>Sporocytophaga</taxon>
    </lineage>
</organism>
<evidence type="ECO:0000313" key="1">
    <source>
        <dbReference type="EMBL" id="GAL87002.1"/>
    </source>
</evidence>
<accession>A0A098LKV7</accession>
<evidence type="ECO:0000313" key="2">
    <source>
        <dbReference type="Proteomes" id="UP000030185"/>
    </source>
</evidence>
<keyword evidence="2" id="KW-1185">Reference proteome</keyword>
<dbReference type="EMBL" id="BBLT01000010">
    <property type="protein sequence ID" value="GAL87002.1"/>
    <property type="molecule type" value="Genomic_DNA"/>
</dbReference>
<comment type="caution">
    <text evidence="1">The sequence shown here is derived from an EMBL/GenBank/DDBJ whole genome shotgun (WGS) entry which is preliminary data.</text>
</comment>
<dbReference type="AlphaFoldDB" id="A0A098LKV7"/>
<gene>
    <name evidence="1" type="ORF">MYP_4232</name>
</gene>
<proteinExistence type="predicted"/>
<dbReference type="Proteomes" id="UP000030185">
    <property type="component" value="Unassembled WGS sequence"/>
</dbReference>